<reference evidence="2 3" key="1">
    <citation type="submission" date="2013-02" db="EMBL/GenBank/DDBJ databases">
        <title>The Genome Sequence of Acinetobacter bereziniae NIPH 3.</title>
        <authorList>
            <consortium name="The Broad Institute Genome Sequencing Platform"/>
            <consortium name="The Broad Institute Genome Sequencing Center for Infectious Disease"/>
            <person name="Cerqueira G."/>
            <person name="Feldgarden M."/>
            <person name="Courvalin P."/>
            <person name="Perichon B."/>
            <person name="Grillot-Courvalin C."/>
            <person name="Clermont D."/>
            <person name="Rocha E."/>
            <person name="Yoon E.-J."/>
            <person name="Nemec A."/>
            <person name="Walker B."/>
            <person name="Young S.K."/>
            <person name="Zeng Q."/>
            <person name="Gargeya S."/>
            <person name="Fitzgerald M."/>
            <person name="Haas B."/>
            <person name="Abouelleil A."/>
            <person name="Alvarado L."/>
            <person name="Arachchi H.M."/>
            <person name="Berlin A.M."/>
            <person name="Chapman S.B."/>
            <person name="Dewar J."/>
            <person name="Goldberg J."/>
            <person name="Griggs A."/>
            <person name="Gujja S."/>
            <person name="Hansen M."/>
            <person name="Howarth C."/>
            <person name="Imamovic A."/>
            <person name="Larimer J."/>
            <person name="McCowan C."/>
            <person name="Murphy C."/>
            <person name="Neiman D."/>
            <person name="Pearson M."/>
            <person name="Priest M."/>
            <person name="Roberts A."/>
            <person name="Saif S."/>
            <person name="Shea T."/>
            <person name="Sisk P."/>
            <person name="Sykes S."/>
            <person name="Wortman J."/>
            <person name="Nusbaum C."/>
            <person name="Birren B."/>
        </authorList>
    </citation>
    <scope>NUCLEOTIDE SEQUENCE [LARGE SCALE GENOMIC DNA]</scope>
    <source>
        <strain evidence="2 3">NIPH 3</strain>
    </source>
</reference>
<evidence type="ECO:0000313" key="2">
    <source>
        <dbReference type="EMBL" id="ENV21294.1"/>
    </source>
</evidence>
<sequence length="477" mass="56049">MEQIDLTIFNLSPIAMWLQDFSGIKKIFDAWAAEGISDIHHYLIEDPQRLVPCLAAIKTIDVNQSTLNLYEAHNLEEIIEKFPEMHSQDTEMLHIEFFSALWNKQKNCSIPVINYTCQGKRIDIQLRANILSDDKDCWDRVLLTTEDISQSQNARRFAESLFLHSPTALWVKDYSKIKTIFDQLKANHLTDLKRYIEKNPDFLFFCFKNIQTVGVNQALLDLFCAYNKQPFCLHLHRIFKDHLLQNFSQQLLYLWNGQHQIKRECEYQSVHGDLIHVQEHFVIFPDSQHNWDTVQIAFTDLTERKKLEDYLHYANQHDQLTQLYNRTFFSEEIQRLQSAAFHSLSCIYLDINGLKKINDVQGHHIGDLLIQRFAELLKTSTLKTNYSVSRIGGDEFVILMPEANQRDIDNLITIIQQKLLADQLAFPHHPIRVAFGYASINQQGDIADLLKKADQMMYKDKQYFYLNQVSRQHDFKY</sequence>
<protein>
    <recommendedName>
        <fullName evidence="1">GGDEF domain-containing protein</fullName>
    </recommendedName>
</protein>
<gene>
    <name evidence="2" type="ORF">F963_02711</name>
</gene>
<comment type="caution">
    <text evidence="2">The sequence shown here is derived from an EMBL/GenBank/DDBJ whole genome shotgun (WGS) entry which is preliminary data.</text>
</comment>
<dbReference type="PROSITE" id="PS50887">
    <property type="entry name" value="GGDEF"/>
    <property type="match status" value="1"/>
</dbReference>
<organism evidence="2 3">
    <name type="scientific">Acinetobacter bereziniae NIPH 3</name>
    <dbReference type="NCBI Taxonomy" id="1217651"/>
    <lineage>
        <taxon>Bacteria</taxon>
        <taxon>Pseudomonadati</taxon>
        <taxon>Pseudomonadota</taxon>
        <taxon>Gammaproteobacteria</taxon>
        <taxon>Moraxellales</taxon>
        <taxon>Moraxellaceae</taxon>
        <taxon>Acinetobacter</taxon>
    </lineage>
</organism>
<dbReference type="RefSeq" id="WP_004831254.1">
    <property type="nucleotide sequence ID" value="NZ_KB849468.1"/>
</dbReference>
<dbReference type="SMART" id="SM00267">
    <property type="entry name" value="GGDEF"/>
    <property type="match status" value="1"/>
</dbReference>
<dbReference type="PATRIC" id="fig|1217651.3.peg.2673"/>
<feature type="domain" description="GGDEF" evidence="1">
    <location>
        <begin position="342"/>
        <end position="474"/>
    </location>
</feature>
<proteinExistence type="predicted"/>
<accession>N8YIZ6</accession>
<dbReference type="InterPro" id="IPR000160">
    <property type="entry name" value="GGDEF_dom"/>
</dbReference>
<dbReference type="Gene3D" id="3.30.450.20">
    <property type="entry name" value="PAS domain"/>
    <property type="match status" value="1"/>
</dbReference>
<evidence type="ECO:0000313" key="3">
    <source>
        <dbReference type="Proteomes" id="UP000013270"/>
    </source>
</evidence>
<dbReference type="Pfam" id="PF00990">
    <property type="entry name" value="GGDEF"/>
    <property type="match status" value="1"/>
</dbReference>
<dbReference type="InterPro" id="IPR035965">
    <property type="entry name" value="PAS-like_dom_sf"/>
</dbReference>
<dbReference type="InterPro" id="IPR052163">
    <property type="entry name" value="DGC-Regulatory_Protein"/>
</dbReference>
<dbReference type="SUPFAM" id="SSF55073">
    <property type="entry name" value="Nucleotide cyclase"/>
    <property type="match status" value="1"/>
</dbReference>
<dbReference type="Proteomes" id="UP000013270">
    <property type="component" value="Unassembled WGS sequence"/>
</dbReference>
<dbReference type="SUPFAM" id="SSF55785">
    <property type="entry name" value="PYP-like sensor domain (PAS domain)"/>
    <property type="match status" value="1"/>
</dbReference>
<dbReference type="AlphaFoldDB" id="N8YIZ6"/>
<dbReference type="PANTHER" id="PTHR46663">
    <property type="entry name" value="DIGUANYLATE CYCLASE DGCT-RELATED"/>
    <property type="match status" value="1"/>
</dbReference>
<dbReference type="EMBL" id="APPK01000041">
    <property type="protein sequence ID" value="ENV21294.1"/>
    <property type="molecule type" value="Genomic_DNA"/>
</dbReference>
<dbReference type="PANTHER" id="PTHR46663:SF2">
    <property type="entry name" value="GGDEF DOMAIN-CONTAINING PROTEIN"/>
    <property type="match status" value="1"/>
</dbReference>
<dbReference type="InterPro" id="IPR029787">
    <property type="entry name" value="Nucleotide_cyclase"/>
</dbReference>
<dbReference type="Gene3D" id="3.30.70.270">
    <property type="match status" value="1"/>
</dbReference>
<dbReference type="HOGENOM" id="CLU_043530_0_0_6"/>
<dbReference type="NCBIfam" id="TIGR00254">
    <property type="entry name" value="GGDEF"/>
    <property type="match status" value="1"/>
</dbReference>
<evidence type="ECO:0000259" key="1">
    <source>
        <dbReference type="PROSITE" id="PS50887"/>
    </source>
</evidence>
<dbReference type="InterPro" id="IPR043128">
    <property type="entry name" value="Rev_trsase/Diguanyl_cyclase"/>
</dbReference>
<name>N8YIZ6_ACIBZ</name>
<dbReference type="CDD" id="cd01949">
    <property type="entry name" value="GGDEF"/>
    <property type="match status" value="1"/>
</dbReference>